<name>A0A4Z0QJ05_9BACT</name>
<organism evidence="1 2">
    <name type="scientific">Hymenobacter metallicola</name>
    <dbReference type="NCBI Taxonomy" id="2563114"/>
    <lineage>
        <taxon>Bacteria</taxon>
        <taxon>Pseudomonadati</taxon>
        <taxon>Bacteroidota</taxon>
        <taxon>Cytophagia</taxon>
        <taxon>Cytophagales</taxon>
        <taxon>Hymenobacteraceae</taxon>
        <taxon>Hymenobacter</taxon>
    </lineage>
</organism>
<dbReference type="AlphaFoldDB" id="A0A4Z0QJ05"/>
<evidence type="ECO:0008006" key="3">
    <source>
        <dbReference type="Google" id="ProtNLM"/>
    </source>
</evidence>
<evidence type="ECO:0000313" key="1">
    <source>
        <dbReference type="EMBL" id="TGE29279.1"/>
    </source>
</evidence>
<dbReference type="EMBL" id="SRMB01000001">
    <property type="protein sequence ID" value="TGE29279.1"/>
    <property type="molecule type" value="Genomic_DNA"/>
</dbReference>
<comment type="caution">
    <text evidence="1">The sequence shown here is derived from an EMBL/GenBank/DDBJ whole genome shotgun (WGS) entry which is preliminary data.</text>
</comment>
<dbReference type="RefSeq" id="WP_135393556.1">
    <property type="nucleotide sequence ID" value="NZ_SRMB01000001.1"/>
</dbReference>
<reference evidence="1 2" key="1">
    <citation type="submission" date="2019-04" db="EMBL/GenBank/DDBJ databases">
        <authorList>
            <person name="Feng G."/>
            <person name="Zhang J."/>
            <person name="Zhu H."/>
        </authorList>
    </citation>
    <scope>NUCLEOTIDE SEQUENCE [LARGE SCALE GENOMIC DNA]</scope>
    <source>
        <strain evidence="1 2">9PBR-1</strain>
    </source>
</reference>
<protein>
    <recommendedName>
        <fullName evidence="3">DUF922 domain-containing protein</fullName>
    </recommendedName>
</protein>
<evidence type="ECO:0000313" key="2">
    <source>
        <dbReference type="Proteomes" id="UP000298471"/>
    </source>
</evidence>
<accession>A0A4Z0QJ05</accession>
<gene>
    <name evidence="1" type="ORF">E5K02_07440</name>
</gene>
<sequence length="385" mass="43386">MATHPFLTSRPQQVGLVLFLLLQLLLAGPIRSVAQPPIPPLTLQPPTAVFPSSEFYVARVLDERPTRSAVAWLLTMPPKAGQPPLLRAVDLQGGGLVAFRQFVTRTLPHTSSRRALTIRLQEFRAVETPVAGATGQVEGRVTLRLALEWQREGEPIPLTEYKGAVRYGRPLAQTTVVEPVLRQVLTEGLRYLRTWVDQQAASNVQLATGLRLHFTDYKQQTEPDTLFYDPARPLGWADFTAAPRSGGFSAAVFPSFAYAGQPRLVNGILQLNLNMKVFVVRSSSWVAPHARGDYDLNHEQRHFDLVKLVAERFKRRLTPERLTLKDYNSILQYEYLVAFQEMNRLQEQYDGETHHGSNEAAQTSWNQRIEAELQQYGVARRSPAN</sequence>
<proteinExistence type="predicted"/>
<dbReference type="OrthoDB" id="5431540at2"/>
<keyword evidence="2" id="KW-1185">Reference proteome</keyword>
<dbReference type="Proteomes" id="UP000298471">
    <property type="component" value="Unassembled WGS sequence"/>
</dbReference>